<name>A0A6V6YS25_9FLAO</name>
<dbReference type="EMBL" id="CAIJDP010000060">
    <property type="protein sequence ID" value="CAD0002318.1"/>
    <property type="molecule type" value="Genomic_DNA"/>
</dbReference>
<dbReference type="Proteomes" id="UP000530060">
    <property type="component" value="Unassembled WGS sequence"/>
</dbReference>
<proteinExistence type="predicted"/>
<comment type="caution">
    <text evidence="1">The sequence shown here is derived from an EMBL/GenBank/DDBJ whole genome shotgun (WGS) entry which is preliminary data.</text>
</comment>
<protein>
    <submittedName>
        <fullName evidence="1">Uncharacterized protein</fullName>
    </submittedName>
</protein>
<gene>
    <name evidence="1" type="ORF">FLAT13_01054</name>
</gene>
<sequence>MKVKNRPDPNSDLKTCALMRIFKYFFPQIYLNSVNLAEDVYEPFIIESQRNQLYLFTYVMCKGNKLLPY</sequence>
<organism evidence="1 2">
    <name type="scientific">Flavobacterium salmonis</name>
    <dbReference type="NCBI Taxonomy" id="2654844"/>
    <lineage>
        <taxon>Bacteria</taxon>
        <taxon>Pseudomonadati</taxon>
        <taxon>Bacteroidota</taxon>
        <taxon>Flavobacteriia</taxon>
        <taxon>Flavobacteriales</taxon>
        <taxon>Flavobacteriaceae</taxon>
        <taxon>Flavobacterium</taxon>
    </lineage>
</organism>
<dbReference type="AlphaFoldDB" id="A0A6V6YS25"/>
<evidence type="ECO:0000313" key="1">
    <source>
        <dbReference type="EMBL" id="CAD0002318.1"/>
    </source>
</evidence>
<keyword evidence="2" id="KW-1185">Reference proteome</keyword>
<evidence type="ECO:0000313" key="2">
    <source>
        <dbReference type="Proteomes" id="UP000530060"/>
    </source>
</evidence>
<accession>A0A6V6YS25</accession>
<reference evidence="1 2" key="1">
    <citation type="submission" date="2020-06" db="EMBL/GenBank/DDBJ databases">
        <authorList>
            <person name="Criscuolo A."/>
        </authorList>
    </citation>
    <scope>NUCLEOTIDE SEQUENCE [LARGE SCALE GENOMIC DNA]</scope>
    <source>
        <strain evidence="2">CIP 111411</strain>
    </source>
</reference>